<name>K2RAC2_MACPH</name>
<organism evidence="1 2">
    <name type="scientific">Macrophomina phaseolina (strain MS6)</name>
    <name type="common">Charcoal rot fungus</name>
    <dbReference type="NCBI Taxonomy" id="1126212"/>
    <lineage>
        <taxon>Eukaryota</taxon>
        <taxon>Fungi</taxon>
        <taxon>Dikarya</taxon>
        <taxon>Ascomycota</taxon>
        <taxon>Pezizomycotina</taxon>
        <taxon>Dothideomycetes</taxon>
        <taxon>Dothideomycetes incertae sedis</taxon>
        <taxon>Botryosphaeriales</taxon>
        <taxon>Botryosphaeriaceae</taxon>
        <taxon>Macrophomina</taxon>
    </lineage>
</organism>
<dbReference type="VEuPathDB" id="FungiDB:MPH_11443"/>
<dbReference type="EMBL" id="AHHD01000469">
    <property type="protein sequence ID" value="EKG11428.1"/>
    <property type="molecule type" value="Genomic_DNA"/>
</dbReference>
<comment type="caution">
    <text evidence="1">The sequence shown here is derived from an EMBL/GenBank/DDBJ whole genome shotgun (WGS) entry which is preliminary data.</text>
</comment>
<evidence type="ECO:0000313" key="2">
    <source>
        <dbReference type="Proteomes" id="UP000007129"/>
    </source>
</evidence>
<gene>
    <name evidence="1" type="ORF">MPH_11443</name>
</gene>
<evidence type="ECO:0000313" key="1">
    <source>
        <dbReference type="EMBL" id="EKG11428.1"/>
    </source>
</evidence>
<proteinExistence type="predicted"/>
<sequence length="158" mass="17498">MLGGVCGVIESATCSSSSLSRMYGHGRFRFTVRYHQSAPFTRDIPKSDTRFKTSTPSPLALASSSLQDFQQPWIAFAWQVLRPLSQLFTLFPLWCTVSSSTLSAGFLVRSLQQRPTLWRFTTTCSTEREANLSGSIASGTRDTVGSRCVDSCWLPRGD</sequence>
<reference evidence="1 2" key="1">
    <citation type="journal article" date="2012" name="BMC Genomics">
        <title>Tools to kill: Genome of one of the most destructive plant pathogenic fungi Macrophomina phaseolina.</title>
        <authorList>
            <person name="Islam M.S."/>
            <person name="Haque M.S."/>
            <person name="Islam M.M."/>
            <person name="Emdad E.M."/>
            <person name="Halim A."/>
            <person name="Hossen Q.M.M."/>
            <person name="Hossain M.Z."/>
            <person name="Ahmed B."/>
            <person name="Rahim S."/>
            <person name="Rahman M.S."/>
            <person name="Alam M.M."/>
            <person name="Hou S."/>
            <person name="Wan X."/>
            <person name="Saito J.A."/>
            <person name="Alam M."/>
        </authorList>
    </citation>
    <scope>NUCLEOTIDE SEQUENCE [LARGE SCALE GENOMIC DNA]</scope>
    <source>
        <strain evidence="1 2">MS6</strain>
    </source>
</reference>
<protein>
    <submittedName>
        <fullName evidence="1">Uncharacterized protein</fullName>
    </submittedName>
</protein>
<dbReference type="HOGENOM" id="CLU_1669722_0_0_1"/>
<dbReference type="Proteomes" id="UP000007129">
    <property type="component" value="Unassembled WGS sequence"/>
</dbReference>
<dbReference type="AlphaFoldDB" id="K2RAC2"/>
<accession>K2RAC2</accession>
<dbReference type="InParanoid" id="K2RAC2"/>